<protein>
    <submittedName>
        <fullName evidence="2">Uncharacterized protein</fullName>
    </submittedName>
</protein>
<gene>
    <name evidence="2" type="ORF">DDE83_001469</name>
</gene>
<reference evidence="3" key="1">
    <citation type="submission" date="2018-05" db="EMBL/GenBank/DDBJ databases">
        <title>Draft genome sequence of Stemphylium lycopersici strain CIDEFI 213.</title>
        <authorList>
            <person name="Medina R."/>
            <person name="Franco M.E.E."/>
            <person name="Lucentini C.G."/>
            <person name="Saparrat M.C.N."/>
            <person name="Balatti P.A."/>
        </authorList>
    </citation>
    <scope>NUCLEOTIDE SEQUENCE [LARGE SCALE GENOMIC DNA]</scope>
    <source>
        <strain evidence="3">CIDEFI 213</strain>
    </source>
</reference>
<keyword evidence="3" id="KW-1185">Reference proteome</keyword>
<dbReference type="AlphaFoldDB" id="A0A364NDA0"/>
<name>A0A364NDA0_STELY</name>
<evidence type="ECO:0000256" key="1">
    <source>
        <dbReference type="SAM" id="SignalP"/>
    </source>
</evidence>
<evidence type="ECO:0000313" key="3">
    <source>
        <dbReference type="Proteomes" id="UP000249619"/>
    </source>
</evidence>
<organism evidence="2 3">
    <name type="scientific">Stemphylium lycopersici</name>
    <name type="common">Tomato gray leaf spot disease fungus</name>
    <name type="synonym">Thyrospora lycopersici</name>
    <dbReference type="NCBI Taxonomy" id="183478"/>
    <lineage>
        <taxon>Eukaryota</taxon>
        <taxon>Fungi</taxon>
        <taxon>Dikarya</taxon>
        <taxon>Ascomycota</taxon>
        <taxon>Pezizomycotina</taxon>
        <taxon>Dothideomycetes</taxon>
        <taxon>Pleosporomycetidae</taxon>
        <taxon>Pleosporales</taxon>
        <taxon>Pleosporineae</taxon>
        <taxon>Pleosporaceae</taxon>
        <taxon>Stemphylium</taxon>
    </lineage>
</organism>
<keyword evidence="1" id="KW-0732">Signal</keyword>
<accession>A0A364NDA0</accession>
<dbReference type="EMBL" id="QGDH01000014">
    <property type="protein sequence ID" value="RAR15232.1"/>
    <property type="molecule type" value="Genomic_DNA"/>
</dbReference>
<proteinExistence type="predicted"/>
<feature type="signal peptide" evidence="1">
    <location>
        <begin position="1"/>
        <end position="21"/>
    </location>
</feature>
<evidence type="ECO:0000313" key="2">
    <source>
        <dbReference type="EMBL" id="RAR15232.1"/>
    </source>
</evidence>
<feature type="chain" id="PRO_5016586051" evidence="1">
    <location>
        <begin position="22"/>
        <end position="209"/>
    </location>
</feature>
<sequence length="209" mass="21815">MPASSVKLLLLAASSINMALAMTPVADLAVRVHTPVKAMVDLLNTDNFATVATDDWCTLLQQPVDEVKNWPDDVKEYVFAEISTEISLLVTPGVDANIQFEVSAEVESSKLETRAESIRRIERQALAVHHARMASANSGCFRNWECGACVTAAGLAGTSGIAGCVGAAFVAIGGTAGTSTPIVLSVLIECIAKVTSVTVAAIGTCHSLL</sequence>
<dbReference type="Proteomes" id="UP000249619">
    <property type="component" value="Unassembled WGS sequence"/>
</dbReference>
<comment type="caution">
    <text evidence="2">The sequence shown here is derived from an EMBL/GenBank/DDBJ whole genome shotgun (WGS) entry which is preliminary data.</text>
</comment>